<keyword evidence="5" id="KW-1185">Reference proteome</keyword>
<dbReference type="GO" id="GO:0000976">
    <property type="term" value="F:transcription cis-regulatory region binding"/>
    <property type="evidence" value="ECO:0007669"/>
    <property type="project" value="TreeGrafter"/>
</dbReference>
<protein>
    <submittedName>
        <fullName evidence="4">TetR family transcriptional regulator</fullName>
    </submittedName>
</protein>
<accession>A0A2A3YFL4</accession>
<dbReference type="Pfam" id="PF17933">
    <property type="entry name" value="TetR_C_25"/>
    <property type="match status" value="1"/>
</dbReference>
<evidence type="ECO:0000256" key="2">
    <source>
        <dbReference type="PROSITE-ProRule" id="PRU00335"/>
    </source>
</evidence>
<evidence type="ECO:0000256" key="1">
    <source>
        <dbReference type="ARBA" id="ARBA00023125"/>
    </source>
</evidence>
<dbReference type="EMBL" id="NRGR01000025">
    <property type="protein sequence ID" value="PCC38136.1"/>
    <property type="molecule type" value="Genomic_DNA"/>
</dbReference>
<sequence>MRENPPGEERILRAALQRFAVDGLSAPLRRVAEDAGVSAGLIIHHFGSRENLLRLCDERALEVTRREKSTLLTGGSGELLVQLAQAEEYAPLAGYVLRRLQDGGPLAAQLVEDFANATEDYLAEGERAGSISPSRDPRARARVLTEMALGALLLQLPGRGDTLDLAELPTWMRQHTQRMVAPLLELYSIPLLTDRSMLDAYLASDTEENT</sequence>
<evidence type="ECO:0000313" key="5">
    <source>
        <dbReference type="Proteomes" id="UP000218598"/>
    </source>
</evidence>
<dbReference type="PROSITE" id="PS50977">
    <property type="entry name" value="HTH_TETR_2"/>
    <property type="match status" value="1"/>
</dbReference>
<dbReference type="AlphaFoldDB" id="A0A2A3YFL4"/>
<dbReference type="SUPFAM" id="SSF46689">
    <property type="entry name" value="Homeodomain-like"/>
    <property type="match status" value="1"/>
</dbReference>
<dbReference type="InterPro" id="IPR036271">
    <property type="entry name" value="Tet_transcr_reg_TetR-rel_C_sf"/>
</dbReference>
<proteinExistence type="predicted"/>
<dbReference type="PANTHER" id="PTHR30055:SF146">
    <property type="entry name" value="HTH-TYPE TRANSCRIPTIONAL DUAL REGULATOR CECR"/>
    <property type="match status" value="1"/>
</dbReference>
<gene>
    <name evidence="4" type="ORF">CIK66_15465</name>
</gene>
<dbReference type="OrthoDB" id="3403733at2"/>
<evidence type="ECO:0000259" key="3">
    <source>
        <dbReference type="PROSITE" id="PS50977"/>
    </source>
</evidence>
<feature type="DNA-binding region" description="H-T-H motif" evidence="2">
    <location>
        <begin position="27"/>
        <end position="46"/>
    </location>
</feature>
<evidence type="ECO:0000313" key="4">
    <source>
        <dbReference type="EMBL" id="PCC38136.1"/>
    </source>
</evidence>
<dbReference type="InterPro" id="IPR050109">
    <property type="entry name" value="HTH-type_TetR-like_transc_reg"/>
</dbReference>
<feature type="domain" description="HTH tetR-type" evidence="3">
    <location>
        <begin position="5"/>
        <end position="64"/>
    </location>
</feature>
<dbReference type="SUPFAM" id="SSF48498">
    <property type="entry name" value="Tetracyclin repressor-like, C-terminal domain"/>
    <property type="match status" value="1"/>
</dbReference>
<dbReference type="PANTHER" id="PTHR30055">
    <property type="entry name" value="HTH-TYPE TRANSCRIPTIONAL REGULATOR RUTR"/>
    <property type="match status" value="1"/>
</dbReference>
<comment type="caution">
    <text evidence="4">The sequence shown here is derived from an EMBL/GenBank/DDBJ whole genome shotgun (WGS) entry which is preliminary data.</text>
</comment>
<dbReference type="RefSeq" id="WP_096166148.1">
    <property type="nucleotide sequence ID" value="NZ_JBQCXU010000037.1"/>
</dbReference>
<dbReference type="Gene3D" id="1.10.357.10">
    <property type="entry name" value="Tetracycline Repressor, domain 2"/>
    <property type="match status" value="1"/>
</dbReference>
<dbReference type="PRINTS" id="PR00455">
    <property type="entry name" value="HTHTETR"/>
</dbReference>
<reference evidence="4 5" key="1">
    <citation type="journal article" date="2017" name="Elife">
        <title>Extensive horizontal gene transfer in cheese-associated bacteria.</title>
        <authorList>
            <person name="Bonham K.S."/>
            <person name="Wolfe B.E."/>
            <person name="Dutton R.J."/>
        </authorList>
    </citation>
    <scope>NUCLEOTIDE SEQUENCE [LARGE SCALE GENOMIC DNA]</scope>
    <source>
        <strain evidence="4 5">341_9</strain>
    </source>
</reference>
<dbReference type="InterPro" id="IPR001647">
    <property type="entry name" value="HTH_TetR"/>
</dbReference>
<dbReference type="InterPro" id="IPR041484">
    <property type="entry name" value="TetR_C_25"/>
</dbReference>
<dbReference type="GO" id="GO:0003700">
    <property type="term" value="F:DNA-binding transcription factor activity"/>
    <property type="evidence" value="ECO:0007669"/>
    <property type="project" value="TreeGrafter"/>
</dbReference>
<dbReference type="GeneID" id="95328310"/>
<name>A0A2A3YFL4_9MICO</name>
<dbReference type="Proteomes" id="UP000218598">
    <property type="component" value="Unassembled WGS sequence"/>
</dbReference>
<keyword evidence="1 2" id="KW-0238">DNA-binding</keyword>
<organism evidence="4 5">
    <name type="scientific">Brachybacterium alimentarium</name>
    <dbReference type="NCBI Taxonomy" id="47845"/>
    <lineage>
        <taxon>Bacteria</taxon>
        <taxon>Bacillati</taxon>
        <taxon>Actinomycetota</taxon>
        <taxon>Actinomycetes</taxon>
        <taxon>Micrococcales</taxon>
        <taxon>Dermabacteraceae</taxon>
        <taxon>Brachybacterium</taxon>
    </lineage>
</organism>
<dbReference type="Pfam" id="PF00440">
    <property type="entry name" value="TetR_N"/>
    <property type="match status" value="1"/>
</dbReference>
<dbReference type="InterPro" id="IPR009057">
    <property type="entry name" value="Homeodomain-like_sf"/>
</dbReference>